<dbReference type="PANTHER" id="PTHR15111:SF0">
    <property type="entry name" value="UNCONVENTIONAL PREFOLDIN RPB5 INTERACTOR 1"/>
    <property type="match status" value="1"/>
</dbReference>
<dbReference type="GO" id="GO:0005739">
    <property type="term" value="C:mitochondrion"/>
    <property type="evidence" value="ECO:0007669"/>
    <property type="project" value="UniProtKB-SubCell"/>
</dbReference>
<dbReference type="InterPro" id="IPR052255">
    <property type="entry name" value="RNA_pol_II_subunit5-mediator"/>
</dbReference>
<dbReference type="CTD" id="8725"/>
<dbReference type="GO" id="GO:0030425">
    <property type="term" value="C:dendrite"/>
    <property type="evidence" value="ECO:0007669"/>
    <property type="project" value="UniProtKB-SubCell"/>
</dbReference>
<reference evidence="22" key="1">
    <citation type="submission" date="2025-08" db="UniProtKB">
        <authorList>
            <consortium name="RefSeq"/>
        </authorList>
    </citation>
    <scope>IDENTIFICATION</scope>
    <source>
        <tissue evidence="22">Blood</tissue>
    </source>
</reference>
<organism evidence="21 22">
    <name type="scientific">Bison bison bison</name>
    <name type="common">North American plains bison</name>
    <dbReference type="NCBI Taxonomy" id="43346"/>
    <lineage>
        <taxon>Eukaryota</taxon>
        <taxon>Metazoa</taxon>
        <taxon>Chordata</taxon>
        <taxon>Craniata</taxon>
        <taxon>Vertebrata</taxon>
        <taxon>Euteleostomi</taxon>
        <taxon>Mammalia</taxon>
        <taxon>Eutheria</taxon>
        <taxon>Laurasiatheria</taxon>
        <taxon>Artiodactyla</taxon>
        <taxon>Ruminantia</taxon>
        <taxon>Pecora</taxon>
        <taxon>Bovidae</taxon>
        <taxon>Bovinae</taxon>
        <taxon>Bison</taxon>
    </lineage>
</organism>
<keyword evidence="12" id="KW-0650">Protein phosphatase inhibitor</keyword>
<evidence type="ECO:0000256" key="20">
    <source>
        <dbReference type="SAM" id="MobiDB-lite"/>
    </source>
</evidence>
<dbReference type="PANTHER" id="PTHR15111">
    <property type="entry name" value="RNA POLYMERASE II SUBUNIT 5-MEDIATING PROTEIN NNX3"/>
    <property type="match status" value="1"/>
</dbReference>
<evidence type="ECO:0000313" key="21">
    <source>
        <dbReference type="Proteomes" id="UP000515208"/>
    </source>
</evidence>
<evidence type="ECO:0000256" key="9">
    <source>
        <dbReference type="ARBA" id="ARBA00023128"/>
    </source>
</evidence>
<comment type="similarity">
    <text evidence="14">Belongs to the RNA polymerase II subunit 5-mediating protein family.</text>
</comment>
<evidence type="ECO:0000256" key="3">
    <source>
        <dbReference type="ARBA" id="ARBA00004279"/>
    </source>
</evidence>
<protein>
    <recommendedName>
        <fullName evidence="18">Protein phosphatase 1 regulatory subunit 19</fullName>
    </recommendedName>
    <alternativeName>
        <fullName evidence="17">RNA polymerase II subunit 5-mediating protein</fullName>
    </alternativeName>
</protein>
<dbReference type="SUPFAM" id="SSF46579">
    <property type="entry name" value="Prefoldin"/>
    <property type="match status" value="1"/>
</dbReference>
<evidence type="ECO:0000256" key="7">
    <source>
        <dbReference type="ARBA" id="ARBA00022553"/>
    </source>
</evidence>
<accession>A0A6P3I4L5</accession>
<evidence type="ECO:0000256" key="19">
    <source>
        <dbReference type="SAM" id="Coils"/>
    </source>
</evidence>
<dbReference type="Gene3D" id="1.10.287.370">
    <property type="match status" value="1"/>
</dbReference>
<evidence type="ECO:0000256" key="15">
    <source>
        <dbReference type="ARBA" id="ARBA00053952"/>
    </source>
</evidence>
<dbReference type="InterPro" id="IPR009053">
    <property type="entry name" value="Prefoldin"/>
</dbReference>
<feature type="compositionally biased region" description="Low complexity" evidence="20">
    <location>
        <begin position="387"/>
        <end position="399"/>
    </location>
</feature>
<evidence type="ECO:0000256" key="1">
    <source>
        <dbReference type="ARBA" id="ARBA00004123"/>
    </source>
</evidence>
<keyword evidence="5" id="KW-0963">Cytoplasm</keyword>
<dbReference type="KEGG" id="bbis:104996739"/>
<dbReference type="GO" id="GO:0000122">
    <property type="term" value="P:negative regulation of transcription by RNA polymerase II"/>
    <property type="evidence" value="ECO:0007669"/>
    <property type="project" value="TreeGrafter"/>
</dbReference>
<comment type="subunit">
    <text evidence="16">Homodimer. Component of the PAQosome complex which is responsible for the biogenesis of several protein complexes and which consists of R2TP complex members RUVBL1, RUVBL2, RPAP3 and PIH1D1, URI complex members PFDN2, PFDN6, PDRG1, UXT and URI1 as well as ASDURF, POLR2E and DNAAF10/WDR92. Interacts with POLR2E/RPB5, RUVBL2 and RUVBL1. Interacts with PFDN2, PFDN4 and STAP1; the interactions are phosphorylation-dependent and occur in a growth-dependent manner in the mitochondrion. Interacts with UXT. Interacts with PPP1CC; the interaction is phosphorylation-dependent and occurs in a growth factor-dependent manner. Interacts (via the middle C-terminal region) with GTF2F1 and GTF2F2. Interacts with DMAP1. Interacts with TSC1 and TSC2. Interacts with PRPF8 and EFTUD2 in a ZNHIT2-dependent manner.</text>
</comment>
<sequence>MVRLEAQETYESARIHKEHVACSPGLFRDREPGQEGQHSGPGEEELLTLDAEVAVQRVPCDRYILHTFSSVKGEGRLGTGRLSHVIHLQERPAAPSTVACPSQRRGADFLIHFFSSFLLLLLGIIEEELPAPYATSSHHAALSESSYSVPSLRECHWMPVLRAHGPERGRTPPPIHASDGCIVADRCSDIFLPSLRKMPLHPLFTSLGPEGLCVKKGALGRQNALGCHGLSGSFTPRERSCQHRSEHSELLESGLEVVKLERLLCEPPPDTALLPCMPEPQLWGESEPVTSGPALAKHSNWPALRVPQHRESQCRKYSGSAKVTLHLEKCLHRLAGPPPKAFQSTARDTVLGSLEITPVVSMAFLPSTSRSGESGSWHNGENESFQAAQPRNKPAAAAPLLHHVTHRGRDEGRRLRALPSVPRRAGRGAGLTEEARRRRGRHRTRPSAQLPDRRFSPSTAGLLLRARGGGGGCSGGRHEHPRPHASAAAPLRAPEVARLREEQEKVVTNCQEKIQHWKKVDNDYNALQERLSTLPDKLSYNIMVPFGPFAFMPGKLVHTNEVTVLLGDNWFAKCSAKQAVGLVEHRKEHVRKTIDDLKKVMKNFESRVEFTEDLQKMSDAVGDIVDIREEIKTDFEFKAKHRIAHKPHSKPKTSDIFEAEFANDLKSKDLLADKELWDRLEELERQEELLGEIDIDSKPDTVIANGEDVSSEEEKEDQNINVNMMHQITDSLALSNCYNSLTNSELFNGQVNSPLNYSVNGSSSYHSNEDDDDNNDDGGDSENDHDALGVEDNSIPTIYFSHTVEPKRVRINTGKNTTLKFSEKKEEAKRKRKNSSGSGHSPQELPMIRTPADIYRVFVDVVNGEYVPRKSILKSRSRENSVCSDTSESSAADFDDRRGVLRSISCEEATCSDASESILEEEQENHQKKLLPLSVTPEAFSGTVIEKEFLSPSLTPHPAMAHPVLPTIPERKEVLSEVSEGTTKRVSKFKAARLQQKN</sequence>
<evidence type="ECO:0000256" key="13">
    <source>
        <dbReference type="ARBA" id="ARBA00023273"/>
    </source>
</evidence>
<dbReference type="GeneID" id="104996739"/>
<feature type="region of interest" description="Disordered" evidence="20">
    <location>
        <begin position="811"/>
        <end position="846"/>
    </location>
</feature>
<keyword evidence="21" id="KW-1185">Reference proteome</keyword>
<keyword evidence="11" id="KW-0539">Nucleus</keyword>
<gene>
    <name evidence="22" type="primary">URI1</name>
</gene>
<evidence type="ECO:0000256" key="14">
    <source>
        <dbReference type="ARBA" id="ARBA00038295"/>
    </source>
</evidence>
<evidence type="ECO:0000256" key="8">
    <source>
        <dbReference type="ARBA" id="ARBA00023015"/>
    </source>
</evidence>
<keyword evidence="19" id="KW-0175">Coiled coil</keyword>
<dbReference type="FunFam" id="1.10.287.370:FF:000008">
    <property type="entry name" value="unconventional prefoldin RPB5 interactor 1"/>
    <property type="match status" value="1"/>
</dbReference>
<feature type="region of interest" description="Disordered" evidence="20">
    <location>
        <begin position="758"/>
        <end position="794"/>
    </location>
</feature>
<evidence type="ECO:0000256" key="16">
    <source>
        <dbReference type="ARBA" id="ARBA00064379"/>
    </source>
</evidence>
<keyword evidence="8" id="KW-0805">Transcription regulation</keyword>
<evidence type="ECO:0000256" key="17">
    <source>
        <dbReference type="ARBA" id="ARBA00078910"/>
    </source>
</evidence>
<evidence type="ECO:0000256" key="10">
    <source>
        <dbReference type="ARBA" id="ARBA00023163"/>
    </source>
</evidence>
<comment type="function">
    <text evidence="15">Plays a central role in maintaining S6K1 signaling and BAD phosphorylation under normal growth conditions thereby protecting cells from potential deleterious effects of sustained S6K1 signaling. The URI1-PPP1CC complex acts as a central component of a negative feedback mechanism that counteracts excessive S6K1 survival signaling to BAD in response to growth factors. Mediates inhibition of PPP1CC phosphatase activity in mitochondria. Coordinates the regulation of nutrient-sensitive gene expression availability in a mTOR-dependent manner. Seems to be a scaffolding protein able to assemble a prefoldin-like complex that contains PFDs and proteins with roles in transcription and ubiquitination.</text>
</comment>
<dbReference type="GO" id="GO:0005829">
    <property type="term" value="C:cytosol"/>
    <property type="evidence" value="ECO:0007669"/>
    <property type="project" value="UniProtKB-ARBA"/>
</dbReference>
<evidence type="ECO:0000256" key="18">
    <source>
        <dbReference type="ARBA" id="ARBA00082683"/>
    </source>
</evidence>
<evidence type="ECO:0000256" key="6">
    <source>
        <dbReference type="ARBA" id="ARBA00022491"/>
    </source>
</evidence>
<keyword evidence="7" id="KW-0597">Phosphoprotein</keyword>
<dbReference type="GO" id="GO:0003682">
    <property type="term" value="F:chromatin binding"/>
    <property type="evidence" value="ECO:0007669"/>
    <property type="project" value="TreeGrafter"/>
</dbReference>
<keyword evidence="13" id="KW-0966">Cell projection</keyword>
<proteinExistence type="inferred from homology"/>
<feature type="region of interest" description="Disordered" evidence="20">
    <location>
        <begin position="367"/>
        <end position="489"/>
    </location>
</feature>
<evidence type="ECO:0000256" key="5">
    <source>
        <dbReference type="ARBA" id="ARBA00022490"/>
    </source>
</evidence>
<feature type="compositionally biased region" description="Acidic residues" evidence="20">
    <location>
        <begin position="769"/>
        <end position="781"/>
    </location>
</feature>
<evidence type="ECO:0000313" key="22">
    <source>
        <dbReference type="RefSeq" id="XP_010849403.1"/>
    </source>
</evidence>
<keyword evidence="10" id="KW-0804">Transcription</keyword>
<name>A0A6P3I4L5_BISBB</name>
<evidence type="ECO:0000256" key="2">
    <source>
        <dbReference type="ARBA" id="ARBA00004173"/>
    </source>
</evidence>
<dbReference type="OrthoDB" id="21413at2759"/>
<dbReference type="GO" id="GO:0005634">
    <property type="term" value="C:nucleus"/>
    <property type="evidence" value="ECO:0007669"/>
    <property type="project" value="UniProtKB-SubCell"/>
</dbReference>
<dbReference type="InterPro" id="IPR004127">
    <property type="entry name" value="Prefoldin_subunit_alpha"/>
</dbReference>
<keyword evidence="6" id="KW-0678">Repressor</keyword>
<evidence type="ECO:0000256" key="12">
    <source>
        <dbReference type="ARBA" id="ARBA00023272"/>
    </source>
</evidence>
<evidence type="ECO:0000256" key="4">
    <source>
        <dbReference type="ARBA" id="ARBA00004496"/>
    </source>
</evidence>
<dbReference type="Proteomes" id="UP000515208">
    <property type="component" value="Unplaced"/>
</dbReference>
<dbReference type="CDD" id="cd23159">
    <property type="entry name" value="Prefoldin_URI1"/>
    <property type="match status" value="1"/>
</dbReference>
<comment type="subcellular location">
    <subcellularLocation>
        <location evidence="3">Cell projection</location>
        <location evidence="3">Dendrite</location>
    </subcellularLocation>
    <subcellularLocation>
        <location evidence="4">Cytoplasm</location>
    </subcellularLocation>
    <subcellularLocation>
        <location evidence="2">Mitochondrion</location>
    </subcellularLocation>
    <subcellularLocation>
        <location evidence="1">Nucleus</location>
    </subcellularLocation>
</comment>
<feature type="coiled-coil region" evidence="19">
    <location>
        <begin position="587"/>
        <end position="614"/>
    </location>
</feature>
<evidence type="ECO:0000256" key="11">
    <source>
        <dbReference type="ARBA" id="ARBA00023242"/>
    </source>
</evidence>
<dbReference type="AlphaFoldDB" id="A0A6P3I4L5"/>
<dbReference type="RefSeq" id="XP_010849403.1">
    <property type="nucleotide sequence ID" value="XM_010851101.1"/>
</dbReference>
<feature type="compositionally biased region" description="Polar residues" evidence="20">
    <location>
        <begin position="367"/>
        <end position="386"/>
    </location>
</feature>
<dbReference type="GO" id="GO:0004864">
    <property type="term" value="F:protein phosphatase inhibitor activity"/>
    <property type="evidence" value="ECO:0007669"/>
    <property type="project" value="UniProtKB-KW"/>
</dbReference>
<dbReference type="GO" id="GO:0003714">
    <property type="term" value="F:transcription corepressor activity"/>
    <property type="evidence" value="ECO:0007669"/>
    <property type="project" value="TreeGrafter"/>
</dbReference>
<keyword evidence="9" id="KW-0496">Mitochondrion</keyword>
<dbReference type="Pfam" id="PF02996">
    <property type="entry name" value="Prefoldin"/>
    <property type="match status" value="1"/>
</dbReference>